<dbReference type="GO" id="GO:0008168">
    <property type="term" value="F:methyltransferase activity"/>
    <property type="evidence" value="ECO:0007669"/>
    <property type="project" value="UniProtKB-KW"/>
</dbReference>
<dbReference type="EMBL" id="CP109527">
    <property type="protein sequence ID" value="WTY33907.1"/>
    <property type="molecule type" value="Genomic_DNA"/>
</dbReference>
<dbReference type="InterPro" id="IPR052356">
    <property type="entry name" value="Thiol_S-MT"/>
</dbReference>
<evidence type="ECO:0000259" key="1">
    <source>
        <dbReference type="Pfam" id="PF08241"/>
    </source>
</evidence>
<accession>A0ABZ1N1S3</accession>
<dbReference type="Proteomes" id="UP001621418">
    <property type="component" value="Chromosome"/>
</dbReference>
<evidence type="ECO:0000313" key="3">
    <source>
        <dbReference type="Proteomes" id="UP001621418"/>
    </source>
</evidence>
<evidence type="ECO:0000313" key="2">
    <source>
        <dbReference type="EMBL" id="WTY33907.1"/>
    </source>
</evidence>
<protein>
    <submittedName>
        <fullName evidence="2">Class I SAM-dependent methyltransferase</fullName>
    </submittedName>
</protein>
<keyword evidence="2" id="KW-0808">Transferase</keyword>
<dbReference type="Gene3D" id="3.40.50.150">
    <property type="entry name" value="Vaccinia Virus protein VP39"/>
    <property type="match status" value="1"/>
</dbReference>
<dbReference type="GO" id="GO:0032259">
    <property type="term" value="P:methylation"/>
    <property type="evidence" value="ECO:0007669"/>
    <property type="project" value="UniProtKB-KW"/>
</dbReference>
<name>A0ABZ1N1S3_9NOCA</name>
<proteinExistence type="predicted"/>
<gene>
    <name evidence="2" type="ORF">OG308_21505</name>
</gene>
<organism evidence="2 3">
    <name type="scientific">Nocardia salmonicida</name>
    <dbReference type="NCBI Taxonomy" id="53431"/>
    <lineage>
        <taxon>Bacteria</taxon>
        <taxon>Bacillati</taxon>
        <taxon>Actinomycetota</taxon>
        <taxon>Actinomycetes</taxon>
        <taxon>Mycobacteriales</taxon>
        <taxon>Nocardiaceae</taxon>
        <taxon>Nocardia</taxon>
    </lineage>
</organism>
<dbReference type="CDD" id="cd02440">
    <property type="entry name" value="AdoMet_MTases"/>
    <property type="match status" value="1"/>
</dbReference>
<dbReference type="Pfam" id="PF08241">
    <property type="entry name" value="Methyltransf_11"/>
    <property type="match status" value="1"/>
</dbReference>
<dbReference type="PANTHER" id="PTHR45036:SF1">
    <property type="entry name" value="METHYLTRANSFERASE LIKE 7A"/>
    <property type="match status" value="1"/>
</dbReference>
<keyword evidence="2" id="KW-0489">Methyltransferase</keyword>
<dbReference type="InterPro" id="IPR013216">
    <property type="entry name" value="Methyltransf_11"/>
</dbReference>
<feature type="domain" description="Methyltransferase type 11" evidence="1">
    <location>
        <begin position="38"/>
        <end position="132"/>
    </location>
</feature>
<reference evidence="2 3" key="1">
    <citation type="submission" date="2022-10" db="EMBL/GenBank/DDBJ databases">
        <title>The complete genomes of actinobacterial strains from the NBC collection.</title>
        <authorList>
            <person name="Joergensen T.S."/>
            <person name="Alvarez Arevalo M."/>
            <person name="Sterndorff E.B."/>
            <person name="Faurdal D."/>
            <person name="Vuksanovic O."/>
            <person name="Mourched A.-S."/>
            <person name="Charusanti P."/>
            <person name="Shaw S."/>
            <person name="Blin K."/>
            <person name="Weber T."/>
        </authorList>
    </citation>
    <scope>NUCLEOTIDE SEQUENCE [LARGE SCALE GENOMIC DNA]</scope>
    <source>
        <strain evidence="2 3">NBC_01413</strain>
    </source>
</reference>
<dbReference type="SUPFAM" id="SSF53335">
    <property type="entry name" value="S-adenosyl-L-methionine-dependent methyltransferases"/>
    <property type="match status" value="1"/>
</dbReference>
<dbReference type="PANTHER" id="PTHR45036">
    <property type="entry name" value="METHYLTRANSFERASE LIKE 7B"/>
    <property type="match status" value="1"/>
</dbReference>
<dbReference type="RefSeq" id="WP_364653770.1">
    <property type="nucleotide sequence ID" value="NZ_CP109527.1"/>
</dbReference>
<dbReference type="InterPro" id="IPR029063">
    <property type="entry name" value="SAM-dependent_MTases_sf"/>
</dbReference>
<keyword evidence="3" id="KW-1185">Reference proteome</keyword>
<sequence length="205" mass="21817">MGFYTDRILPHIVDKVCGVAQNGPLRERTCAGLHGTVLEVGFGSGNNIGFYPAAVERVAGVEPAQTAWNIGAKRVAASSIPIERAGLDGQSLPFPDAGFDTALSTFTLCTIPDVATALAEIRRVLRPGGTLHFVEHGLAPEESVQIWQHRLDPIQQKIAGGCHLNRDIVGLIIDAGFEITDLDRFYQPGAPKALAALSLGVAGRR</sequence>